<feature type="domain" description="Bulb-type lectin" evidence="1">
    <location>
        <begin position="17"/>
        <end position="132"/>
    </location>
</feature>
<organism evidence="3">
    <name type="scientific">Selaginella moellendorffii</name>
    <name type="common">Spikemoss</name>
    <dbReference type="NCBI Taxonomy" id="88036"/>
    <lineage>
        <taxon>Eukaryota</taxon>
        <taxon>Viridiplantae</taxon>
        <taxon>Streptophyta</taxon>
        <taxon>Embryophyta</taxon>
        <taxon>Tracheophyta</taxon>
        <taxon>Lycopodiopsida</taxon>
        <taxon>Selaginellales</taxon>
        <taxon>Selaginellaceae</taxon>
        <taxon>Selaginella</taxon>
    </lineage>
</organism>
<dbReference type="HOGENOM" id="CLU_1910266_0_0_1"/>
<accession>D8QQJ9</accession>
<evidence type="ECO:0000313" key="2">
    <source>
        <dbReference type="EMBL" id="EFJ37810.1"/>
    </source>
</evidence>
<dbReference type="PROSITE" id="PS50927">
    <property type="entry name" value="BULB_LECTIN"/>
    <property type="match status" value="1"/>
</dbReference>
<dbReference type="SUPFAM" id="SSF51110">
    <property type="entry name" value="alpha-D-mannose-specific plant lectins"/>
    <property type="match status" value="1"/>
</dbReference>
<dbReference type="InterPro" id="IPR001480">
    <property type="entry name" value="Bulb-type_lectin_dom"/>
</dbReference>
<keyword evidence="3" id="KW-1185">Reference proteome</keyword>
<evidence type="ECO:0000259" key="1">
    <source>
        <dbReference type="PROSITE" id="PS50927"/>
    </source>
</evidence>
<dbReference type="InterPro" id="IPR036426">
    <property type="entry name" value="Bulb-type_lectin_dom_sf"/>
</dbReference>
<proteinExistence type="predicted"/>
<evidence type="ECO:0000313" key="3">
    <source>
        <dbReference type="Proteomes" id="UP000001514"/>
    </source>
</evidence>
<reference evidence="2 3" key="1">
    <citation type="journal article" date="2011" name="Science">
        <title>The Selaginella genome identifies genetic changes associated with the evolution of vascular plants.</title>
        <authorList>
            <person name="Banks J.A."/>
            <person name="Nishiyama T."/>
            <person name="Hasebe M."/>
            <person name="Bowman J.L."/>
            <person name="Gribskov M."/>
            <person name="dePamphilis C."/>
            <person name="Albert V.A."/>
            <person name="Aono N."/>
            <person name="Aoyama T."/>
            <person name="Ambrose B.A."/>
            <person name="Ashton N.W."/>
            <person name="Axtell M.J."/>
            <person name="Barker E."/>
            <person name="Barker M.S."/>
            <person name="Bennetzen J.L."/>
            <person name="Bonawitz N.D."/>
            <person name="Chapple C."/>
            <person name="Cheng C."/>
            <person name="Correa L.G."/>
            <person name="Dacre M."/>
            <person name="DeBarry J."/>
            <person name="Dreyer I."/>
            <person name="Elias M."/>
            <person name="Engstrom E.M."/>
            <person name="Estelle M."/>
            <person name="Feng L."/>
            <person name="Finet C."/>
            <person name="Floyd S.K."/>
            <person name="Frommer W.B."/>
            <person name="Fujita T."/>
            <person name="Gramzow L."/>
            <person name="Gutensohn M."/>
            <person name="Harholt J."/>
            <person name="Hattori M."/>
            <person name="Heyl A."/>
            <person name="Hirai T."/>
            <person name="Hiwatashi Y."/>
            <person name="Ishikawa M."/>
            <person name="Iwata M."/>
            <person name="Karol K.G."/>
            <person name="Koehler B."/>
            <person name="Kolukisaoglu U."/>
            <person name="Kubo M."/>
            <person name="Kurata T."/>
            <person name="Lalonde S."/>
            <person name="Li K."/>
            <person name="Li Y."/>
            <person name="Litt A."/>
            <person name="Lyons E."/>
            <person name="Manning G."/>
            <person name="Maruyama T."/>
            <person name="Michael T.P."/>
            <person name="Mikami K."/>
            <person name="Miyazaki S."/>
            <person name="Morinaga S."/>
            <person name="Murata T."/>
            <person name="Mueller-Roeber B."/>
            <person name="Nelson D.R."/>
            <person name="Obara M."/>
            <person name="Oguri Y."/>
            <person name="Olmstead R.G."/>
            <person name="Onodera N."/>
            <person name="Petersen B.L."/>
            <person name="Pils B."/>
            <person name="Prigge M."/>
            <person name="Rensing S.A."/>
            <person name="Riano-Pachon D.M."/>
            <person name="Roberts A.W."/>
            <person name="Sato Y."/>
            <person name="Scheller H.V."/>
            <person name="Schulz B."/>
            <person name="Schulz C."/>
            <person name="Shakirov E.V."/>
            <person name="Shibagaki N."/>
            <person name="Shinohara N."/>
            <person name="Shippen D.E."/>
            <person name="Soerensen I."/>
            <person name="Sotooka R."/>
            <person name="Sugimoto N."/>
            <person name="Sugita M."/>
            <person name="Sumikawa N."/>
            <person name="Tanurdzic M."/>
            <person name="Theissen G."/>
            <person name="Ulvskov P."/>
            <person name="Wakazuki S."/>
            <person name="Weng J.K."/>
            <person name="Willats W.W."/>
            <person name="Wipf D."/>
            <person name="Wolf P.G."/>
            <person name="Yang L."/>
            <person name="Zimmer A.D."/>
            <person name="Zhu Q."/>
            <person name="Mitros T."/>
            <person name="Hellsten U."/>
            <person name="Loque D."/>
            <person name="Otillar R."/>
            <person name="Salamov A."/>
            <person name="Schmutz J."/>
            <person name="Shapiro H."/>
            <person name="Lindquist E."/>
            <person name="Lucas S."/>
            <person name="Rokhsar D."/>
            <person name="Grigoriev I.V."/>
        </authorList>
    </citation>
    <scope>NUCLEOTIDE SEQUENCE [LARGE SCALE GENOMIC DNA]</scope>
</reference>
<gene>
    <name evidence="2" type="ORF">SELMODRAFT_453172</name>
</gene>
<dbReference type="STRING" id="88036.D8QQJ9"/>
<dbReference type="SMART" id="SM00108">
    <property type="entry name" value="B_lectin"/>
    <property type="match status" value="1"/>
</dbReference>
<dbReference type="Gramene" id="EFJ37810">
    <property type="protein sequence ID" value="EFJ37810"/>
    <property type="gene ID" value="SELMODRAFT_453172"/>
</dbReference>
<protein>
    <submittedName>
        <fullName evidence="2">Lectin</fullName>
    </submittedName>
</protein>
<dbReference type="Proteomes" id="UP000001514">
    <property type="component" value="Unassembled WGS sequence"/>
</dbReference>
<dbReference type="InParanoid" id="D8QQJ9"/>
<name>D8QQJ9_SELML</name>
<dbReference type="KEGG" id="smo:SELMODRAFT_453172"/>
<sequence length="133" mass="14527">MGLVAPTDCWVAGFELESSSPFNSRLSKGGSLLSHDRHYAFHVTSACNLIFFELGEDGVKFVWATGTLALDCVLSLSFEGVLGLFDKNDFLLWSTPRQCSQPCLLSSSLVIQRDGNVVLYSNAKATWDTGTNK</sequence>
<dbReference type="EMBL" id="GL377565">
    <property type="protein sequence ID" value="EFJ37810.1"/>
    <property type="molecule type" value="Genomic_DNA"/>
</dbReference>
<dbReference type="Gene3D" id="2.90.10.10">
    <property type="entry name" value="Bulb-type lectin domain"/>
    <property type="match status" value="2"/>
</dbReference>
<dbReference type="AlphaFoldDB" id="D8QQJ9"/>